<proteinExistence type="predicted"/>
<dbReference type="Proteomes" id="UP001159405">
    <property type="component" value="Unassembled WGS sequence"/>
</dbReference>
<evidence type="ECO:0000313" key="1">
    <source>
        <dbReference type="EMBL" id="CAH3189009.1"/>
    </source>
</evidence>
<comment type="caution">
    <text evidence="1">The sequence shown here is derived from an EMBL/GenBank/DDBJ whole genome shotgun (WGS) entry which is preliminary data.</text>
</comment>
<protein>
    <recommendedName>
        <fullName evidence="3">Reverse transcriptase</fullName>
    </recommendedName>
</protein>
<dbReference type="Gene3D" id="3.60.10.10">
    <property type="entry name" value="Endonuclease/exonuclease/phosphatase"/>
    <property type="match status" value="1"/>
</dbReference>
<reference evidence="1 2" key="1">
    <citation type="submission" date="2022-05" db="EMBL/GenBank/DDBJ databases">
        <authorList>
            <consortium name="Genoscope - CEA"/>
            <person name="William W."/>
        </authorList>
    </citation>
    <scope>NUCLEOTIDE SEQUENCE [LARGE SCALE GENOMIC DNA]</scope>
</reference>
<dbReference type="InterPro" id="IPR036691">
    <property type="entry name" value="Endo/exonu/phosph_ase_sf"/>
</dbReference>
<name>A0ABN8SBT8_9CNID</name>
<evidence type="ECO:0000313" key="2">
    <source>
        <dbReference type="Proteomes" id="UP001159405"/>
    </source>
</evidence>
<accession>A0ABN8SBT8</accession>
<sequence>GDFNVIFDHDLDGSGGIKKTKESVKILEDICLEQDLIDIWRVRNPTEKRFTWRQKTPIIQRRLDYWLVNDSLQDDIVSVDIIPSIKSDHSAITLSINGIDDSKRGPSFWRFNCSLVNDNNYCDLLDTNIKSWLEEFKDVVDKRVLWDLLKYKIRQLTISYSKTKARNRRAKLNELEEKLQNCTKKCDNDPSRQNVEDLECLQAEYDQLYDYITQGAIVRSRATWYEKGEKNNKYFLNLEKS</sequence>
<organism evidence="1 2">
    <name type="scientific">Porites lobata</name>
    <dbReference type="NCBI Taxonomy" id="104759"/>
    <lineage>
        <taxon>Eukaryota</taxon>
        <taxon>Metazoa</taxon>
        <taxon>Cnidaria</taxon>
        <taxon>Anthozoa</taxon>
        <taxon>Hexacorallia</taxon>
        <taxon>Scleractinia</taxon>
        <taxon>Fungiina</taxon>
        <taxon>Poritidae</taxon>
        <taxon>Porites</taxon>
    </lineage>
</organism>
<gene>
    <name evidence="1" type="ORF">PLOB_00042087</name>
</gene>
<keyword evidence="2" id="KW-1185">Reference proteome</keyword>
<dbReference type="SUPFAM" id="SSF56219">
    <property type="entry name" value="DNase I-like"/>
    <property type="match status" value="1"/>
</dbReference>
<feature type="non-terminal residue" evidence="1">
    <location>
        <position position="1"/>
    </location>
</feature>
<evidence type="ECO:0008006" key="3">
    <source>
        <dbReference type="Google" id="ProtNLM"/>
    </source>
</evidence>
<dbReference type="EMBL" id="CALNXK010000673">
    <property type="protein sequence ID" value="CAH3189009.1"/>
    <property type="molecule type" value="Genomic_DNA"/>
</dbReference>
<feature type="non-terminal residue" evidence="1">
    <location>
        <position position="241"/>
    </location>
</feature>